<dbReference type="HOGENOM" id="CLU_130569_0_2_1"/>
<organism evidence="5">
    <name type="scientific">Talaromyces marneffei PM1</name>
    <dbReference type="NCBI Taxonomy" id="1077442"/>
    <lineage>
        <taxon>Eukaryota</taxon>
        <taxon>Fungi</taxon>
        <taxon>Dikarya</taxon>
        <taxon>Ascomycota</taxon>
        <taxon>Pezizomycotina</taxon>
        <taxon>Eurotiomycetes</taxon>
        <taxon>Eurotiomycetidae</taxon>
        <taxon>Eurotiales</taxon>
        <taxon>Trichocomaceae</taxon>
        <taxon>Talaromyces</taxon>
        <taxon>Talaromyces sect. Talaromyces</taxon>
    </lineage>
</organism>
<keyword evidence="2 3" id="KW-0143">Chaperone</keyword>
<comment type="similarity">
    <text evidence="1 3">Belongs to the TBCA family.</text>
</comment>
<dbReference type="GO" id="GO:0007023">
    <property type="term" value="P:post-chaperonin tubulin folding pathway"/>
    <property type="evidence" value="ECO:0007669"/>
    <property type="project" value="UniProtKB-UniRule"/>
</dbReference>
<dbReference type="GO" id="GO:0005874">
    <property type="term" value="C:microtubule"/>
    <property type="evidence" value="ECO:0007669"/>
    <property type="project" value="UniProtKB-KW"/>
</dbReference>
<evidence type="ECO:0000256" key="1">
    <source>
        <dbReference type="ARBA" id="ARBA00006806"/>
    </source>
</evidence>
<dbReference type="GO" id="GO:0048487">
    <property type="term" value="F:beta-tubulin binding"/>
    <property type="evidence" value="ECO:0007669"/>
    <property type="project" value="InterPro"/>
</dbReference>
<evidence type="ECO:0000313" key="5">
    <source>
        <dbReference type="EMBL" id="KFX47437.1"/>
    </source>
</evidence>
<keyword evidence="3" id="KW-0963">Cytoplasm</keyword>
<evidence type="ECO:0000256" key="3">
    <source>
        <dbReference type="RuleBase" id="RU364030"/>
    </source>
</evidence>
<dbReference type="GO" id="GO:0007021">
    <property type="term" value="P:tubulin complex assembly"/>
    <property type="evidence" value="ECO:0007669"/>
    <property type="project" value="UniProtKB-UniRule"/>
</dbReference>
<protein>
    <recommendedName>
        <fullName evidence="3">Tubulin-specific chaperone A</fullName>
    </recommendedName>
</protein>
<dbReference type="eggNOG" id="ENOG502SH35">
    <property type="taxonomic scope" value="Eukaryota"/>
</dbReference>
<dbReference type="Pfam" id="PF02970">
    <property type="entry name" value="TBCA"/>
    <property type="match status" value="1"/>
</dbReference>
<dbReference type="PANTHER" id="PTHR21500">
    <property type="entry name" value="TUBULIN-SPECIFIC CHAPERONE A"/>
    <property type="match status" value="1"/>
</dbReference>
<evidence type="ECO:0000256" key="4">
    <source>
        <dbReference type="SAM" id="MobiDB-lite"/>
    </source>
</evidence>
<keyword evidence="3" id="KW-0493">Microtubule</keyword>
<dbReference type="InterPro" id="IPR036126">
    <property type="entry name" value="TBCA_sf"/>
</dbReference>
<evidence type="ECO:0000256" key="2">
    <source>
        <dbReference type="ARBA" id="ARBA00023186"/>
    </source>
</evidence>
<feature type="compositionally biased region" description="Basic and acidic residues" evidence="4">
    <location>
        <begin position="28"/>
        <end position="40"/>
    </location>
</feature>
<keyword evidence="3" id="KW-0206">Cytoskeleton</keyword>
<comment type="caution">
    <text evidence="5">The sequence shown here is derived from an EMBL/GenBank/DDBJ whole genome shotgun (WGS) entry which is preliminary data.</text>
</comment>
<dbReference type="AlphaFoldDB" id="A0A093V4G2"/>
<reference evidence="5" key="1">
    <citation type="journal article" date="2014" name="PLoS Genet.">
        <title>Signature Gene Expression Reveals Novel Clues to the Molecular Mechanisms of Dimorphic Transition in Penicillium marneffei.</title>
        <authorList>
            <person name="Yang E."/>
            <person name="Wang G."/>
            <person name="Cai J."/>
            <person name="Woo P.C."/>
            <person name="Lau S.K."/>
            <person name="Yuen K.-Y."/>
            <person name="Chow W.-N."/>
            <person name="Lin X."/>
        </authorList>
    </citation>
    <scope>NUCLEOTIDE SEQUENCE [LARGE SCALE GENOMIC DNA]</scope>
    <source>
        <strain evidence="5">PM1</strain>
    </source>
</reference>
<name>A0A093V4G2_TALMA</name>
<accession>A0A093V4G2</accession>
<proteinExistence type="inferred from homology"/>
<feature type="region of interest" description="Disordered" evidence="4">
    <location>
        <begin position="28"/>
        <end position="50"/>
    </location>
</feature>
<dbReference type="Gene3D" id="1.20.58.90">
    <property type="match status" value="1"/>
</dbReference>
<dbReference type="GO" id="GO:0005829">
    <property type="term" value="C:cytosol"/>
    <property type="evidence" value="ECO:0007669"/>
    <property type="project" value="TreeGrafter"/>
</dbReference>
<sequence length="100" mass="11150">MPPASPLAIATSAVQRLVKEEASYHRELEQQTKRLQKLESEGPGDNDEGNHAFLIKQERQAVDETKAVFPMLKEKISDSVAKLEHLIVSVFQPPILGLEC</sequence>
<comment type="subunit">
    <text evidence="3">Supercomplex made of cofactors A to E. Cofactors A and D function by capturing and stabilizing tubulin in a quasi-native conformation. Cofactor E binds to the cofactor D-tubulin complex; interaction with cofactor C then causes the release of tubulin polypeptides that are committed to the native state.</text>
</comment>
<gene>
    <name evidence="5" type="ORF">GQ26_0151530</name>
</gene>
<dbReference type="PANTHER" id="PTHR21500:SF0">
    <property type="entry name" value="TUBULIN-SPECIFIC CHAPERONE A"/>
    <property type="match status" value="1"/>
</dbReference>
<comment type="subcellular location">
    <subcellularLocation>
        <location evidence="3">Cytoplasm</location>
        <location evidence="3">Cytoskeleton</location>
    </subcellularLocation>
</comment>
<dbReference type="EMBL" id="JPOX01000015">
    <property type="protein sequence ID" value="KFX47437.1"/>
    <property type="molecule type" value="Genomic_DNA"/>
</dbReference>
<dbReference type="InterPro" id="IPR004226">
    <property type="entry name" value="TBCA"/>
</dbReference>
<dbReference type="SUPFAM" id="SSF46988">
    <property type="entry name" value="Tubulin chaperone cofactor A"/>
    <property type="match status" value="1"/>
</dbReference>